<protein>
    <submittedName>
        <fullName evidence="1">DUF72 domain-containing protein</fullName>
    </submittedName>
</protein>
<dbReference type="PANTHER" id="PTHR30348:SF4">
    <property type="entry name" value="DUF72 DOMAIN-CONTAINING PROTEIN"/>
    <property type="match status" value="1"/>
</dbReference>
<organism evidence="1 2">
    <name type="scientific">Novosphingobium soli</name>
    <dbReference type="NCBI Taxonomy" id="574956"/>
    <lineage>
        <taxon>Bacteria</taxon>
        <taxon>Pseudomonadati</taxon>
        <taxon>Pseudomonadota</taxon>
        <taxon>Alphaproteobacteria</taxon>
        <taxon>Sphingomonadales</taxon>
        <taxon>Sphingomonadaceae</taxon>
        <taxon>Novosphingobium</taxon>
    </lineage>
</organism>
<dbReference type="Gene3D" id="3.20.20.410">
    <property type="entry name" value="Protein of unknown function UPF0759"/>
    <property type="match status" value="1"/>
</dbReference>
<proteinExistence type="predicted"/>
<sequence length="252" mass="27713">MAIHIGIGGWTYEPWRETFYPPGLPKARELAYVGEHLTATEVNATFYRRQSAASFAKWRDAVPEGFRFALKGSRYCTNRKDLSEAGESVGNFMAQGLVELGDKLGPINWQLAATKAFDADEIAAFLALLPQAHEGLRLRHAIEPRHGSFDDPAFFALCREAGVAVVLADSAKYPALQAPEAEGGEAPFVYLRLQNARSQLEQGYPQAELDDWAQRLRGYAEAGREVFAFFINGAKERAPAAAMSLIGRLGGY</sequence>
<name>A0ABV6CZW1_9SPHN</name>
<dbReference type="Pfam" id="PF01904">
    <property type="entry name" value="DUF72"/>
    <property type="match status" value="1"/>
</dbReference>
<reference evidence="1 2" key="1">
    <citation type="submission" date="2024-09" db="EMBL/GenBank/DDBJ databases">
        <authorList>
            <person name="Sun Q."/>
            <person name="Mori K."/>
        </authorList>
    </citation>
    <scope>NUCLEOTIDE SEQUENCE [LARGE SCALE GENOMIC DNA]</scope>
    <source>
        <strain evidence="1 2">CCM 7706</strain>
    </source>
</reference>
<evidence type="ECO:0000313" key="2">
    <source>
        <dbReference type="Proteomes" id="UP001589798"/>
    </source>
</evidence>
<dbReference type="SUPFAM" id="SSF117396">
    <property type="entry name" value="TM1631-like"/>
    <property type="match status" value="1"/>
</dbReference>
<dbReference type="EMBL" id="JBHLWK010000021">
    <property type="protein sequence ID" value="MFC0205936.1"/>
    <property type="molecule type" value="Genomic_DNA"/>
</dbReference>
<evidence type="ECO:0000313" key="1">
    <source>
        <dbReference type="EMBL" id="MFC0205936.1"/>
    </source>
</evidence>
<dbReference type="InterPro" id="IPR036520">
    <property type="entry name" value="UPF0759_sf"/>
</dbReference>
<dbReference type="PANTHER" id="PTHR30348">
    <property type="entry name" value="UNCHARACTERIZED PROTEIN YECE"/>
    <property type="match status" value="1"/>
</dbReference>
<dbReference type="InterPro" id="IPR002763">
    <property type="entry name" value="DUF72"/>
</dbReference>
<gene>
    <name evidence="1" type="ORF">ACFFJC_16850</name>
</gene>
<accession>A0ABV6CZW1</accession>
<dbReference type="RefSeq" id="WP_379488668.1">
    <property type="nucleotide sequence ID" value="NZ_JBHLWK010000021.1"/>
</dbReference>
<dbReference type="Proteomes" id="UP001589798">
    <property type="component" value="Unassembled WGS sequence"/>
</dbReference>
<keyword evidence="2" id="KW-1185">Reference proteome</keyword>
<comment type="caution">
    <text evidence="1">The sequence shown here is derived from an EMBL/GenBank/DDBJ whole genome shotgun (WGS) entry which is preliminary data.</text>
</comment>